<reference evidence="1" key="1">
    <citation type="submission" date="2020-02" db="EMBL/GenBank/DDBJ databases">
        <title>Genome sequencing of the panga catfish, Pangasius djambal.</title>
        <authorList>
            <person name="Wen M."/>
            <person name="Zahm M."/>
            <person name="Roques C."/>
            <person name="Cabau C."/>
            <person name="Klopp C."/>
            <person name="Donnadieu C."/>
            <person name="Jouanno E."/>
            <person name="Avarre J.-C."/>
            <person name="Campet M."/>
            <person name="Ha T."/>
            <person name="Dugue R."/>
            <person name="Lampietro C."/>
            <person name="Louis A."/>
            <person name="Herpin A."/>
            <person name="Echchiki A."/>
            <person name="Berthelot C."/>
            <person name="Parey E."/>
            <person name="Roest-Crollius H."/>
            <person name="Braasch I."/>
            <person name="Postlethwait J.H."/>
            <person name="Bobe J."/>
            <person name="Montfort J."/>
            <person name="Bouchez O."/>
            <person name="Begum T."/>
            <person name="Schartl M."/>
            <person name="Gustiano R."/>
            <person name="Guiguen Y."/>
        </authorList>
    </citation>
    <scope>NUCLEOTIDE SEQUENCE</scope>
    <source>
        <strain evidence="1">Pdj_M5554</strain>
    </source>
</reference>
<name>A0ACC5YXT4_9TELE</name>
<keyword evidence="2" id="KW-1185">Reference proteome</keyword>
<accession>A0ACC5YXT4</accession>
<comment type="caution">
    <text evidence="1">The sequence shown here is derived from an EMBL/GenBank/DDBJ whole genome shotgun (WGS) entry which is preliminary data.</text>
</comment>
<dbReference type="Proteomes" id="UP000830395">
    <property type="component" value="Chromosome 14"/>
</dbReference>
<organism evidence="1 2">
    <name type="scientific">Pangasius djambal</name>
    <dbReference type="NCBI Taxonomy" id="1691987"/>
    <lineage>
        <taxon>Eukaryota</taxon>
        <taxon>Metazoa</taxon>
        <taxon>Chordata</taxon>
        <taxon>Craniata</taxon>
        <taxon>Vertebrata</taxon>
        <taxon>Euteleostomi</taxon>
        <taxon>Actinopterygii</taxon>
        <taxon>Neopterygii</taxon>
        <taxon>Teleostei</taxon>
        <taxon>Ostariophysi</taxon>
        <taxon>Siluriformes</taxon>
        <taxon>Pangasiidae</taxon>
        <taxon>Pangasius</taxon>
    </lineage>
</organism>
<evidence type="ECO:0000313" key="1">
    <source>
        <dbReference type="EMBL" id="MCJ8739841.1"/>
    </source>
</evidence>
<sequence>MVHTYLNGFFLEVFLLRKDFLAGFYMEPLRQGTSVLSAKGWCGCRLLFKQNRRHN</sequence>
<dbReference type="EMBL" id="CM040988">
    <property type="protein sequence ID" value="MCJ8739841.1"/>
    <property type="molecule type" value="Genomic_DNA"/>
</dbReference>
<proteinExistence type="predicted"/>
<gene>
    <name evidence="1" type="ORF">PDJAM_G00051890</name>
</gene>
<protein>
    <submittedName>
        <fullName evidence="1">Uncharacterized protein</fullName>
    </submittedName>
</protein>
<evidence type="ECO:0000313" key="2">
    <source>
        <dbReference type="Proteomes" id="UP000830395"/>
    </source>
</evidence>